<evidence type="ECO:0000313" key="1">
    <source>
        <dbReference type="EMBL" id="TMM45839.1"/>
    </source>
</evidence>
<dbReference type="RefSeq" id="WP_138619322.1">
    <property type="nucleotide sequence ID" value="NZ_VCAO01000010.1"/>
</dbReference>
<name>A0A5S3NZZ2_9SPHN</name>
<reference evidence="1 2" key="1">
    <citation type="submission" date="2019-05" db="EMBL/GenBank/DDBJ databases">
        <title>Erythrobacter marisflavi sp. nov., isolated from isolated from water of an estuary environment.</title>
        <authorList>
            <person name="Yoon J.-H."/>
        </authorList>
    </citation>
    <scope>NUCLEOTIDE SEQUENCE [LARGE SCALE GENOMIC DNA]</scope>
    <source>
        <strain evidence="1 2">KEM-5</strain>
    </source>
</reference>
<dbReference type="Proteomes" id="UP000309668">
    <property type="component" value="Unassembled WGS sequence"/>
</dbReference>
<dbReference type="AlphaFoldDB" id="A0A5S3NZZ2"/>
<comment type="caution">
    <text evidence="1">The sequence shown here is derived from an EMBL/GenBank/DDBJ whole genome shotgun (WGS) entry which is preliminary data.</text>
</comment>
<dbReference type="Gene3D" id="3.50.50.60">
    <property type="entry name" value="FAD/NAD(P)-binding domain"/>
    <property type="match status" value="1"/>
</dbReference>
<protein>
    <submittedName>
        <fullName evidence="1">NAD(P)/FAD-dependent oxidoreductase</fullName>
    </submittedName>
</protein>
<evidence type="ECO:0000313" key="2">
    <source>
        <dbReference type="Proteomes" id="UP000309668"/>
    </source>
</evidence>
<proteinExistence type="predicted"/>
<keyword evidence="2" id="KW-1185">Reference proteome</keyword>
<dbReference type="EMBL" id="VCAO01000010">
    <property type="protein sequence ID" value="TMM45839.1"/>
    <property type="molecule type" value="Genomic_DNA"/>
</dbReference>
<gene>
    <name evidence="1" type="ORF">FEV51_12160</name>
</gene>
<dbReference type="Pfam" id="PF13450">
    <property type="entry name" value="NAD_binding_8"/>
    <property type="match status" value="1"/>
</dbReference>
<dbReference type="InterPro" id="IPR036188">
    <property type="entry name" value="FAD/NAD-bd_sf"/>
</dbReference>
<organism evidence="1 2">
    <name type="scientific">Qipengyuania marisflavi</name>
    <dbReference type="NCBI Taxonomy" id="2486356"/>
    <lineage>
        <taxon>Bacteria</taxon>
        <taxon>Pseudomonadati</taxon>
        <taxon>Pseudomonadota</taxon>
        <taxon>Alphaproteobacteria</taxon>
        <taxon>Sphingomonadales</taxon>
        <taxon>Erythrobacteraceae</taxon>
        <taxon>Qipengyuania</taxon>
    </lineage>
</organism>
<accession>A0A5S3NZZ2</accession>
<sequence>MADFETDYLIIGAGAVGMAFADTLLAEDPDCHITMVDKHAKPGGHWNDAYSFVALHQPSAFYGVNSRELGEDRIDDHGPNSGLYPLASGTEVSAYFEQVMNRHFLPSGRVRYFPLSEYKGGAEDGGHTFASVFSGDETQVKVRRKLVDATNYKTSVPATHKRKFSVADNVRITIPGKLPDLWMEGGDIPTTFVILGAGKTAMDTGVWLLEAGVHPDKIIWVRPRDSWLINRRYTQPGSDFFEDVVTSQIAQLDAARDAEDGHAMFAALEVDGHMLRIDPETKPEMFHYATISEGEIALLRQITNVVRQGRVQSIEPGKMLFAGGETAVPGGALYIDCTATAVDFHAYNALKPQFDGDTIILQALHVPLVTFSAALTAFLEVNFDDDATRNALGIPGPLTDTPNTYPVALLTNLMNRMAWAQNDKIRGWLATARLDPSGPTVARLVQEKSPKLAIMGKFQKAAMEAFPSLQRLAAAGKIEHDAA</sequence>
<dbReference type="SUPFAM" id="SSF51905">
    <property type="entry name" value="FAD/NAD(P)-binding domain"/>
    <property type="match status" value="1"/>
</dbReference>
<dbReference type="OrthoDB" id="9773233at2"/>